<evidence type="ECO:0000313" key="3">
    <source>
        <dbReference type="EMBL" id="GAO27868.1"/>
    </source>
</evidence>
<evidence type="ECO:0000313" key="4">
    <source>
        <dbReference type="Proteomes" id="UP000032900"/>
    </source>
</evidence>
<feature type="domain" description="HTH cro/C1-type" evidence="2">
    <location>
        <begin position="10"/>
        <end position="61"/>
    </location>
</feature>
<dbReference type="PROSITE" id="PS50943">
    <property type="entry name" value="HTH_CROC1"/>
    <property type="match status" value="1"/>
</dbReference>
<dbReference type="CDD" id="cd00093">
    <property type="entry name" value="HTH_XRE"/>
    <property type="match status" value="1"/>
</dbReference>
<dbReference type="NCBIfam" id="NF041951">
    <property type="entry name" value="phage_RstR"/>
    <property type="match status" value="1"/>
</dbReference>
<dbReference type="AlphaFoldDB" id="A0A0E9LRG7"/>
<dbReference type="PANTHER" id="PTHR46558:SF11">
    <property type="entry name" value="HTH-TYPE TRANSCRIPTIONAL REGULATOR XRE"/>
    <property type="match status" value="1"/>
</dbReference>
<dbReference type="SMART" id="SM00530">
    <property type="entry name" value="HTH_XRE"/>
    <property type="match status" value="1"/>
</dbReference>
<keyword evidence="1" id="KW-0238">DNA-binding</keyword>
<gene>
    <name evidence="3" type="ORF">JCM15548_14730</name>
</gene>
<dbReference type="InterPro" id="IPR001387">
    <property type="entry name" value="Cro/C1-type_HTH"/>
</dbReference>
<organism evidence="3 4">
    <name type="scientific">Geofilum rubicundum JCM 15548</name>
    <dbReference type="NCBI Taxonomy" id="1236989"/>
    <lineage>
        <taxon>Bacteria</taxon>
        <taxon>Pseudomonadati</taxon>
        <taxon>Bacteroidota</taxon>
        <taxon>Bacteroidia</taxon>
        <taxon>Marinilabiliales</taxon>
        <taxon>Marinilabiliaceae</taxon>
        <taxon>Geofilum</taxon>
    </lineage>
</organism>
<dbReference type="STRING" id="1236989.JCM15548_14730"/>
<dbReference type="OrthoDB" id="881869at2"/>
<proteinExistence type="predicted"/>
<sequence length="108" mass="12239">MNFGEKMTLIRKQKKLSQAELGKRSGINGDIVGKYERNEMKPSIETAKKLADALEVSLDYLVGDGDLKILDKKTLKRLEDIENLPDEDRTNIFYTIDNLIKAAKLKAI</sequence>
<dbReference type="InterPro" id="IPR010982">
    <property type="entry name" value="Lambda_DNA-bd_dom_sf"/>
</dbReference>
<evidence type="ECO:0000259" key="2">
    <source>
        <dbReference type="PROSITE" id="PS50943"/>
    </source>
</evidence>
<dbReference type="EMBL" id="BAZW01000123">
    <property type="protein sequence ID" value="GAO27868.1"/>
    <property type="molecule type" value="Genomic_DNA"/>
</dbReference>
<accession>A0A0E9LRG7</accession>
<dbReference type="PANTHER" id="PTHR46558">
    <property type="entry name" value="TRACRIPTIONAL REGULATORY PROTEIN-RELATED-RELATED"/>
    <property type="match status" value="1"/>
</dbReference>
<dbReference type="SUPFAM" id="SSF47413">
    <property type="entry name" value="lambda repressor-like DNA-binding domains"/>
    <property type="match status" value="1"/>
</dbReference>
<dbReference type="GO" id="GO:0003677">
    <property type="term" value="F:DNA binding"/>
    <property type="evidence" value="ECO:0007669"/>
    <property type="project" value="UniProtKB-KW"/>
</dbReference>
<reference evidence="3 4" key="1">
    <citation type="journal article" date="2015" name="Microbes Environ.">
        <title>Distribution and evolution of nitrogen fixation genes in the phylum bacteroidetes.</title>
        <authorList>
            <person name="Inoue J."/>
            <person name="Oshima K."/>
            <person name="Suda W."/>
            <person name="Sakamoto M."/>
            <person name="Iino T."/>
            <person name="Noda S."/>
            <person name="Hongoh Y."/>
            <person name="Hattori M."/>
            <person name="Ohkuma M."/>
        </authorList>
    </citation>
    <scope>NUCLEOTIDE SEQUENCE [LARGE SCALE GENOMIC DNA]</scope>
    <source>
        <strain evidence="3">JCM 15548</strain>
    </source>
</reference>
<dbReference type="InterPro" id="IPR049639">
    <property type="entry name" value="RstR"/>
</dbReference>
<dbReference type="Proteomes" id="UP000032900">
    <property type="component" value="Unassembled WGS sequence"/>
</dbReference>
<dbReference type="Pfam" id="PF01381">
    <property type="entry name" value="HTH_3"/>
    <property type="match status" value="1"/>
</dbReference>
<comment type="caution">
    <text evidence="3">The sequence shown here is derived from an EMBL/GenBank/DDBJ whole genome shotgun (WGS) entry which is preliminary data.</text>
</comment>
<evidence type="ECO:0000256" key="1">
    <source>
        <dbReference type="ARBA" id="ARBA00023125"/>
    </source>
</evidence>
<keyword evidence="4" id="KW-1185">Reference proteome</keyword>
<name>A0A0E9LRG7_9BACT</name>
<dbReference type="Gene3D" id="1.10.260.40">
    <property type="entry name" value="lambda repressor-like DNA-binding domains"/>
    <property type="match status" value="1"/>
</dbReference>
<protein>
    <recommendedName>
        <fullName evidence="2">HTH cro/C1-type domain-containing protein</fullName>
    </recommendedName>
</protein>